<sequence length="129" mass="13740">MTDTHAITLDAIGPGPEYRNGSIWLPQLFLETRRAGHANIEGRTFIECLIEGPAVLLPLSGCNFDGCNMGDAQGDPRSLMLKPVGSERVTGTVAIRDCKFIRCRFLGVGFTGPQSFLDEMIAGLGGAAA</sequence>
<accession>A0A7Z8Y5G9</accession>
<organism evidence="1 2">
    <name type="scientific">Brevundimonas mediterranea</name>
    <dbReference type="NCBI Taxonomy" id="74329"/>
    <lineage>
        <taxon>Bacteria</taxon>
        <taxon>Pseudomonadati</taxon>
        <taxon>Pseudomonadota</taxon>
        <taxon>Alphaproteobacteria</taxon>
        <taxon>Caulobacterales</taxon>
        <taxon>Caulobacteraceae</taxon>
        <taxon>Brevundimonas</taxon>
    </lineage>
</organism>
<keyword evidence="2" id="KW-1185">Reference proteome</keyword>
<dbReference type="Proteomes" id="UP000289220">
    <property type="component" value="Unassembled WGS sequence"/>
</dbReference>
<comment type="caution">
    <text evidence="1">The sequence shown here is derived from an EMBL/GenBank/DDBJ whole genome shotgun (WGS) entry which is preliminary data.</text>
</comment>
<evidence type="ECO:0000313" key="1">
    <source>
        <dbReference type="EMBL" id="VDC50768.1"/>
    </source>
</evidence>
<name>A0A7Z8Y5G9_9CAUL</name>
<reference evidence="1 2" key="1">
    <citation type="submission" date="2018-11" db="EMBL/GenBank/DDBJ databases">
        <authorList>
            <person name="Peiro R."/>
            <person name="Begona"/>
            <person name="Cbmso G."/>
            <person name="Lopez M."/>
            <person name="Gonzalez S."/>
            <person name="Sacristan E."/>
            <person name="Castillo E."/>
        </authorList>
    </citation>
    <scope>NUCLEOTIDE SEQUENCE [LARGE SCALE GENOMIC DNA]</scope>
    <source>
        <strain evidence="1">Brev_genome</strain>
    </source>
</reference>
<dbReference type="AlphaFoldDB" id="A0A7Z8Y5G9"/>
<gene>
    <name evidence="1" type="ORF">BREV_BREV_02257</name>
</gene>
<proteinExistence type="predicted"/>
<evidence type="ECO:0000313" key="2">
    <source>
        <dbReference type="Proteomes" id="UP000289220"/>
    </source>
</evidence>
<protein>
    <submittedName>
        <fullName evidence="1">Uncharacterized protein</fullName>
    </submittedName>
</protein>
<dbReference type="EMBL" id="UXHF01000047">
    <property type="protein sequence ID" value="VDC50768.1"/>
    <property type="molecule type" value="Genomic_DNA"/>
</dbReference>
<dbReference type="RefSeq" id="WP_154726387.1">
    <property type="nucleotide sequence ID" value="NZ_UXHF01000047.1"/>
</dbReference>